<dbReference type="STRING" id="269670.SAMN02982927_00523"/>
<dbReference type="AlphaFoldDB" id="A0A1I2NUC9"/>
<proteinExistence type="predicted"/>
<evidence type="ECO:0000256" key="1">
    <source>
        <dbReference type="SAM" id="Coils"/>
    </source>
</evidence>
<organism evidence="2 3">
    <name type="scientific">Sporolactobacillus nakayamae</name>
    <dbReference type="NCBI Taxonomy" id="269670"/>
    <lineage>
        <taxon>Bacteria</taxon>
        <taxon>Bacillati</taxon>
        <taxon>Bacillota</taxon>
        <taxon>Bacilli</taxon>
        <taxon>Bacillales</taxon>
        <taxon>Sporolactobacillaceae</taxon>
        <taxon>Sporolactobacillus</taxon>
    </lineage>
</organism>
<evidence type="ECO:0000313" key="2">
    <source>
        <dbReference type="EMBL" id="SFG06399.1"/>
    </source>
</evidence>
<protein>
    <submittedName>
        <fullName evidence="2">Uncharacterized protein</fullName>
    </submittedName>
</protein>
<accession>A0A1I2NUC9</accession>
<sequence>MRMSFSFLRSLSFDQWLEQMIVKLKTLDKRIETLDKNIKTLDKLLKSLDKA</sequence>
<name>A0A1I2NUC9_9BACL</name>
<keyword evidence="1" id="KW-0175">Coiled coil</keyword>
<feature type="coiled-coil region" evidence="1">
    <location>
        <begin position="17"/>
        <end position="51"/>
    </location>
</feature>
<dbReference type="EMBL" id="FOOY01000004">
    <property type="protein sequence ID" value="SFG06399.1"/>
    <property type="molecule type" value="Genomic_DNA"/>
</dbReference>
<gene>
    <name evidence="2" type="ORF">SAMN02982927_00523</name>
</gene>
<evidence type="ECO:0000313" key="3">
    <source>
        <dbReference type="Proteomes" id="UP000198752"/>
    </source>
</evidence>
<dbReference type="Proteomes" id="UP000198752">
    <property type="component" value="Unassembled WGS sequence"/>
</dbReference>
<keyword evidence="3" id="KW-1185">Reference proteome</keyword>
<reference evidence="3" key="1">
    <citation type="submission" date="2016-10" db="EMBL/GenBank/DDBJ databases">
        <authorList>
            <person name="Varghese N."/>
            <person name="Submissions S."/>
        </authorList>
    </citation>
    <scope>NUCLEOTIDE SEQUENCE [LARGE SCALE GENOMIC DNA]</scope>
    <source>
        <strain evidence="3">ATCC 700379</strain>
    </source>
</reference>